<keyword evidence="7" id="KW-1185">Reference proteome</keyword>
<proteinExistence type="predicted"/>
<dbReference type="PANTHER" id="PTHR11814">
    <property type="entry name" value="SULFATE TRANSPORTER"/>
    <property type="match status" value="1"/>
</dbReference>
<accession>A0A8J5M5K5</accession>
<evidence type="ECO:0000256" key="4">
    <source>
        <dbReference type="ARBA" id="ARBA00023136"/>
    </source>
</evidence>
<dbReference type="InterPro" id="IPR011547">
    <property type="entry name" value="SLC26A/SulP_dom"/>
</dbReference>
<feature type="domain" description="SLC26A/SulP transporter" evidence="5">
    <location>
        <begin position="79"/>
        <end position="166"/>
    </location>
</feature>
<evidence type="ECO:0000259" key="5">
    <source>
        <dbReference type="Pfam" id="PF00916"/>
    </source>
</evidence>
<organism evidence="6 7">
    <name type="scientific">Zingiber officinale</name>
    <name type="common">Ginger</name>
    <name type="synonym">Amomum zingiber</name>
    <dbReference type="NCBI Taxonomy" id="94328"/>
    <lineage>
        <taxon>Eukaryota</taxon>
        <taxon>Viridiplantae</taxon>
        <taxon>Streptophyta</taxon>
        <taxon>Embryophyta</taxon>
        <taxon>Tracheophyta</taxon>
        <taxon>Spermatophyta</taxon>
        <taxon>Magnoliopsida</taxon>
        <taxon>Liliopsida</taxon>
        <taxon>Zingiberales</taxon>
        <taxon>Zingiberaceae</taxon>
        <taxon>Zingiber</taxon>
    </lineage>
</organism>
<evidence type="ECO:0000256" key="1">
    <source>
        <dbReference type="ARBA" id="ARBA00004141"/>
    </source>
</evidence>
<name>A0A8J5M5K5_ZINOF</name>
<comment type="subcellular location">
    <subcellularLocation>
        <location evidence="1">Membrane</location>
        <topology evidence="1">Multi-pass membrane protein</topology>
    </subcellularLocation>
</comment>
<dbReference type="PROSITE" id="PS01130">
    <property type="entry name" value="SLC26A"/>
    <property type="match status" value="1"/>
</dbReference>
<evidence type="ECO:0000256" key="3">
    <source>
        <dbReference type="ARBA" id="ARBA00022989"/>
    </source>
</evidence>
<dbReference type="Pfam" id="PF00916">
    <property type="entry name" value="Sulfate_transp"/>
    <property type="match status" value="1"/>
</dbReference>
<gene>
    <name evidence="6" type="ORF">ZIOFF_007160</name>
</gene>
<evidence type="ECO:0000313" key="7">
    <source>
        <dbReference type="Proteomes" id="UP000734854"/>
    </source>
</evidence>
<keyword evidence="4" id="KW-0472">Membrane</keyword>
<dbReference type="OrthoDB" id="683216at2759"/>
<dbReference type="Proteomes" id="UP000734854">
    <property type="component" value="Unassembled WGS sequence"/>
</dbReference>
<keyword evidence="2" id="KW-0812">Transmembrane</keyword>
<evidence type="ECO:0000313" key="6">
    <source>
        <dbReference type="EMBL" id="KAG6533293.1"/>
    </source>
</evidence>
<sequence>MGNVDAAVPAETTEFTRRVPVPPARPFLDTFRANLKETFFPDDPLRQFRHQTGPRKLLLGLKYFLPIIDWAPTYSASIFKSDLIAGITIASLAIPQGISYAKLANLPPILGLYSSFVPPLVYAMMGSSRDLAVGTVAVPSLLIASMLGKEISPAEEPALYLHVAFTNCELYIY</sequence>
<keyword evidence="3" id="KW-1133">Transmembrane helix</keyword>
<dbReference type="InterPro" id="IPR018045">
    <property type="entry name" value="S04_transporter_CS"/>
</dbReference>
<reference evidence="6 7" key="1">
    <citation type="submission" date="2020-08" db="EMBL/GenBank/DDBJ databases">
        <title>Plant Genome Project.</title>
        <authorList>
            <person name="Zhang R.-G."/>
        </authorList>
    </citation>
    <scope>NUCLEOTIDE SEQUENCE [LARGE SCALE GENOMIC DNA]</scope>
    <source>
        <tissue evidence="6">Rhizome</tissue>
    </source>
</reference>
<dbReference type="GO" id="GO:0016020">
    <property type="term" value="C:membrane"/>
    <property type="evidence" value="ECO:0007669"/>
    <property type="project" value="UniProtKB-SubCell"/>
</dbReference>
<dbReference type="EMBL" id="JACMSC010000002">
    <property type="protein sequence ID" value="KAG6533293.1"/>
    <property type="molecule type" value="Genomic_DNA"/>
</dbReference>
<dbReference type="InterPro" id="IPR001902">
    <property type="entry name" value="SLC26A/SulP_fam"/>
</dbReference>
<evidence type="ECO:0000256" key="2">
    <source>
        <dbReference type="ARBA" id="ARBA00022692"/>
    </source>
</evidence>
<dbReference type="AlphaFoldDB" id="A0A8J5M5K5"/>
<dbReference type="GO" id="GO:0008271">
    <property type="term" value="F:secondary active sulfate transmembrane transporter activity"/>
    <property type="evidence" value="ECO:0007669"/>
    <property type="project" value="InterPro"/>
</dbReference>
<comment type="caution">
    <text evidence="6">The sequence shown here is derived from an EMBL/GenBank/DDBJ whole genome shotgun (WGS) entry which is preliminary data.</text>
</comment>
<protein>
    <recommendedName>
        <fullName evidence="5">SLC26A/SulP transporter domain-containing protein</fullName>
    </recommendedName>
</protein>